<dbReference type="Pfam" id="PF11203">
    <property type="entry name" value="EccE"/>
    <property type="match status" value="1"/>
</dbReference>
<name>A0ABD7UXV1_9ACTN</name>
<dbReference type="AlphaFoldDB" id="A0ABD7UXV1"/>
<evidence type="ECO:0000313" key="8">
    <source>
        <dbReference type="EMBL" id="VFA81230.1"/>
    </source>
</evidence>
<dbReference type="Proteomes" id="UP000360750">
    <property type="component" value="Unassembled WGS sequence"/>
</dbReference>
<dbReference type="EMBL" id="CAACYD010000003">
    <property type="protein sequence ID" value="VFA81230.1"/>
    <property type="molecule type" value="Genomic_DNA"/>
</dbReference>
<evidence type="ECO:0000256" key="2">
    <source>
        <dbReference type="ARBA" id="ARBA00007759"/>
    </source>
</evidence>
<dbReference type="InterPro" id="IPR021368">
    <property type="entry name" value="T7SS_EccE"/>
</dbReference>
<comment type="subcellular location">
    <subcellularLocation>
        <location evidence="1">Cell membrane</location>
    </subcellularLocation>
</comment>
<evidence type="ECO:0000259" key="7">
    <source>
        <dbReference type="Pfam" id="PF11203"/>
    </source>
</evidence>
<keyword evidence="5" id="KW-1133">Transmembrane helix</keyword>
<dbReference type="GO" id="GO:0005886">
    <property type="term" value="C:plasma membrane"/>
    <property type="evidence" value="ECO:0007669"/>
    <property type="project" value="UniProtKB-SubCell"/>
</dbReference>
<dbReference type="NCBIfam" id="TIGR03923">
    <property type="entry name" value="T7SS_EccE"/>
    <property type="match status" value="1"/>
</dbReference>
<protein>
    <submittedName>
        <fullName evidence="8">Type VII secretion system protein EccE1</fullName>
    </submittedName>
</protein>
<reference evidence="8 9" key="1">
    <citation type="submission" date="2019-02" db="EMBL/GenBank/DDBJ databases">
        <authorList>
            <consortium name="Pathogen Informatics"/>
        </authorList>
    </citation>
    <scope>NUCLEOTIDE SEQUENCE [LARGE SCALE GENOMIC DNA]</scope>
    <source>
        <strain evidence="8 9">3012STDY6756503</strain>
    </source>
</reference>
<comment type="caution">
    <text evidence="8">The sequence shown here is derived from an EMBL/GenBank/DDBJ whole genome shotgun (WGS) entry which is preliminary data.</text>
</comment>
<keyword evidence="3" id="KW-1003">Cell membrane</keyword>
<feature type="domain" description="Type VII secretion system protein EccE" evidence="7">
    <location>
        <begin position="185"/>
        <end position="275"/>
    </location>
</feature>
<keyword evidence="4" id="KW-0812">Transmembrane</keyword>
<keyword evidence="6" id="KW-0472">Membrane</keyword>
<evidence type="ECO:0000256" key="6">
    <source>
        <dbReference type="ARBA" id="ARBA00023136"/>
    </source>
</evidence>
<evidence type="ECO:0000256" key="4">
    <source>
        <dbReference type="ARBA" id="ARBA00022692"/>
    </source>
</evidence>
<proteinExistence type="inferred from homology"/>
<dbReference type="RefSeq" id="WP_230823216.1">
    <property type="nucleotide sequence ID" value="NZ_CAACYD010000003.1"/>
</dbReference>
<evidence type="ECO:0000256" key="5">
    <source>
        <dbReference type="ARBA" id="ARBA00022989"/>
    </source>
</evidence>
<comment type="similarity">
    <text evidence="2">Belongs to the EccE family.</text>
</comment>
<dbReference type="InterPro" id="IPR050051">
    <property type="entry name" value="EccE_dom"/>
</dbReference>
<sequence>MRTLVVVEVILAAGLVIWTASASVWGAAALAVAAVLAAGLIRFRGRPSLFGRLAGRAAFSWSRVRRSASDLAPAPFEVPLAGPASHPSARRPSAPTTIGARWVGDTLVTVIRVDPGGPAVTYLAPGSSTLAEEAGQLVPLDALADCVNRYDIVLSSVEVISHGVRVWGSGVAPSTYERTLGPLAATAQRSIFVVLRLDPLDCPDAVARRGGGATGALRTATITTRRVAKRLGEHGLRTTTLSAAQITSVTTQLTEGAGIDSLEEEWDSVGVAGLRIRSAAVEPAALTATIRDVWVNPAVSTTLTVRLRHVSTDRRSRNDRGEVEVAAFVRFNEFPGAHRALATWPEGLVPLDGRQFDALGVSLPIATPTRLDRDLPALRGEEAREFLRSVRLPAGGCGQLIGADHAGRAVATRLVGPGIATVAVSAGLHVVAQIALRAVAVGAAVRIHTDRPHRWAPLVNAVADPSALSLADDRATARPGPALVIADGVTPPPPRADTTRMIITAPGLDDPTGGHTVTVTQNPRAPQDLSLTAGRPPVLVTMVATPDEWTLIGGYPEPAAAAR</sequence>
<evidence type="ECO:0000256" key="3">
    <source>
        <dbReference type="ARBA" id="ARBA00022475"/>
    </source>
</evidence>
<organism evidence="8 9">
    <name type="scientific">Gordonia paraffinivorans</name>
    <dbReference type="NCBI Taxonomy" id="175628"/>
    <lineage>
        <taxon>Bacteria</taxon>
        <taxon>Bacillati</taxon>
        <taxon>Actinomycetota</taxon>
        <taxon>Actinomycetes</taxon>
        <taxon>Mycobacteriales</taxon>
        <taxon>Gordoniaceae</taxon>
        <taxon>Gordonia</taxon>
    </lineage>
</organism>
<dbReference type="GeneID" id="60748340"/>
<evidence type="ECO:0000256" key="1">
    <source>
        <dbReference type="ARBA" id="ARBA00004236"/>
    </source>
</evidence>
<evidence type="ECO:0000313" key="9">
    <source>
        <dbReference type="Proteomes" id="UP000360750"/>
    </source>
</evidence>
<gene>
    <name evidence="8" type="primary">eccE1</name>
    <name evidence="8" type="ORF">NCTC8139_00285</name>
</gene>
<accession>A0ABD7UXV1</accession>